<dbReference type="PROSITE" id="PS01127">
    <property type="entry name" value="EF_TS_2"/>
    <property type="match status" value="1"/>
</dbReference>
<dbReference type="GO" id="GO:0003746">
    <property type="term" value="F:translation elongation factor activity"/>
    <property type="evidence" value="ECO:0007669"/>
    <property type="project" value="UniProtKB-UniRule"/>
</dbReference>
<comment type="function">
    <text evidence="6 7 8">Associates with the EF-Tu.GDP complex and induces the exchange of GDP to GTP. It remains bound to the aminoacyl-tRNA.EF-Tu.GTP complex up to the GTP hydrolysis stage on the ribosome.</text>
</comment>
<evidence type="ECO:0000313" key="12">
    <source>
        <dbReference type="Proteomes" id="UP000682202"/>
    </source>
</evidence>
<dbReference type="InterPro" id="IPR018101">
    <property type="entry name" value="Transl_elong_Ts_CS"/>
</dbReference>
<accession>A0A975JX41</accession>
<dbReference type="EMBL" id="CP046600">
    <property type="protein sequence ID" value="QUR66935.1"/>
    <property type="molecule type" value="Genomic_DNA"/>
</dbReference>
<gene>
    <name evidence="7" type="primary">tsf</name>
    <name evidence="11" type="ORF">F6B93_07370</name>
</gene>
<evidence type="ECO:0000259" key="10">
    <source>
        <dbReference type="Pfam" id="PF00889"/>
    </source>
</evidence>
<dbReference type="PANTHER" id="PTHR11741:SF0">
    <property type="entry name" value="ELONGATION FACTOR TS, MITOCHONDRIAL"/>
    <property type="match status" value="1"/>
</dbReference>
<evidence type="ECO:0000256" key="4">
    <source>
        <dbReference type="ARBA" id="ARBA00022768"/>
    </source>
</evidence>
<dbReference type="InterPro" id="IPR036402">
    <property type="entry name" value="EF-Ts_dimer_sf"/>
</dbReference>
<comment type="subcellular location">
    <subcellularLocation>
        <location evidence="7 9">Cytoplasm</location>
    </subcellularLocation>
</comment>
<feature type="region of interest" description="Involved in Mg(2+) ion dislocation from EF-Tu" evidence="7">
    <location>
        <begin position="76"/>
        <end position="79"/>
    </location>
</feature>
<dbReference type="GO" id="GO:0005737">
    <property type="term" value="C:cytoplasm"/>
    <property type="evidence" value="ECO:0007669"/>
    <property type="project" value="UniProtKB-SubCell"/>
</dbReference>
<name>A0A975JX41_9MYCO</name>
<evidence type="ECO:0000256" key="7">
    <source>
        <dbReference type="HAMAP-Rule" id="MF_00050"/>
    </source>
</evidence>
<evidence type="ECO:0000256" key="5">
    <source>
        <dbReference type="ARBA" id="ARBA00022917"/>
    </source>
</evidence>
<dbReference type="SUPFAM" id="SSF46934">
    <property type="entry name" value="UBA-like"/>
    <property type="match status" value="1"/>
</dbReference>
<dbReference type="InterPro" id="IPR001816">
    <property type="entry name" value="Transl_elong_EFTs/EF1B"/>
</dbReference>
<dbReference type="InterPro" id="IPR014039">
    <property type="entry name" value="Transl_elong_EFTs/EF1B_dimer"/>
</dbReference>
<dbReference type="AlphaFoldDB" id="A0A975JX41"/>
<dbReference type="Gene3D" id="3.30.479.20">
    <property type="entry name" value="Elongation factor Ts, dimerisation domain"/>
    <property type="match status" value="2"/>
</dbReference>
<protein>
    <recommendedName>
        <fullName evidence="2 7">Elongation factor Ts</fullName>
        <shortName evidence="7">EF-Ts</shortName>
    </recommendedName>
</protein>
<evidence type="ECO:0000313" key="11">
    <source>
        <dbReference type="EMBL" id="QUR66935.1"/>
    </source>
</evidence>
<evidence type="ECO:0000256" key="9">
    <source>
        <dbReference type="RuleBase" id="RU000643"/>
    </source>
</evidence>
<keyword evidence="4 7" id="KW-0251">Elongation factor</keyword>
<dbReference type="RefSeq" id="WP_211698502.1">
    <property type="nucleotide sequence ID" value="NZ_CP046600.1"/>
</dbReference>
<dbReference type="PROSITE" id="PS01126">
    <property type="entry name" value="EF_TS_1"/>
    <property type="match status" value="1"/>
</dbReference>
<dbReference type="PANTHER" id="PTHR11741">
    <property type="entry name" value="ELONGATION FACTOR TS"/>
    <property type="match status" value="1"/>
</dbReference>
<dbReference type="FunFam" id="1.10.286.20:FF:000001">
    <property type="entry name" value="Elongation factor Ts"/>
    <property type="match status" value="1"/>
</dbReference>
<dbReference type="KEGG" id="mspg:F6B93_07370"/>
<dbReference type="Gene3D" id="1.10.8.10">
    <property type="entry name" value="DNA helicase RuvA subunit, C-terminal domain"/>
    <property type="match status" value="1"/>
</dbReference>
<sequence>MANYTAADVKRLRELTGAGMLDCKNALAESDGDFDKAVEALRIKGAKDVGKRAERATAEGLVAAKDGALIELNCETDFVAKNAEFQQLADQIVAAAVSAKAADLDALKASSVGGAAAAKTVEQAVAELSAKIGEKLELRRVAIFDGTVETYLHRRSADLPPAVGVLVEYAADADADAGSAAAHAVALQIAALRARYLSRDDVPDDVVASERRIAEETAKAEGKPEQALPKIIEGRLNGFFKDAVLLEQPSVSDSKKTVKSLLDEAGVTVTRFVRFEVGQA</sequence>
<proteinExistence type="inferred from homology"/>
<dbReference type="FunFam" id="1.10.8.10:FF:000001">
    <property type="entry name" value="Elongation factor Ts"/>
    <property type="match status" value="1"/>
</dbReference>
<comment type="similarity">
    <text evidence="1 7 8">Belongs to the EF-Ts family.</text>
</comment>
<evidence type="ECO:0000256" key="8">
    <source>
        <dbReference type="RuleBase" id="RU000642"/>
    </source>
</evidence>
<keyword evidence="5 7" id="KW-0648">Protein biosynthesis</keyword>
<dbReference type="Pfam" id="PF00889">
    <property type="entry name" value="EF_TS"/>
    <property type="match status" value="1"/>
</dbReference>
<keyword evidence="3 7" id="KW-0963">Cytoplasm</keyword>
<evidence type="ECO:0000256" key="6">
    <source>
        <dbReference type="ARBA" id="ARBA00025453"/>
    </source>
</evidence>
<dbReference type="Gene3D" id="1.10.286.20">
    <property type="match status" value="1"/>
</dbReference>
<dbReference type="InterPro" id="IPR009060">
    <property type="entry name" value="UBA-like_sf"/>
</dbReference>
<dbReference type="HAMAP" id="MF_00050">
    <property type="entry name" value="EF_Ts"/>
    <property type="match status" value="1"/>
</dbReference>
<evidence type="ECO:0000256" key="1">
    <source>
        <dbReference type="ARBA" id="ARBA00005532"/>
    </source>
</evidence>
<dbReference type="Proteomes" id="UP000682202">
    <property type="component" value="Chromosome"/>
</dbReference>
<dbReference type="SUPFAM" id="SSF54713">
    <property type="entry name" value="Elongation factor Ts (EF-Ts), dimerisation domain"/>
    <property type="match status" value="1"/>
</dbReference>
<evidence type="ECO:0000256" key="3">
    <source>
        <dbReference type="ARBA" id="ARBA00022490"/>
    </source>
</evidence>
<dbReference type="CDD" id="cd14275">
    <property type="entry name" value="UBA_EF-Ts"/>
    <property type="match status" value="1"/>
</dbReference>
<dbReference type="NCBIfam" id="TIGR00116">
    <property type="entry name" value="tsf"/>
    <property type="match status" value="1"/>
</dbReference>
<organism evidence="11 12">
    <name type="scientific">Mycobacterium spongiae</name>
    <dbReference type="NCBI Taxonomy" id="886343"/>
    <lineage>
        <taxon>Bacteria</taxon>
        <taxon>Bacillati</taxon>
        <taxon>Actinomycetota</taxon>
        <taxon>Actinomycetes</taxon>
        <taxon>Mycobacteriales</taxon>
        <taxon>Mycobacteriaceae</taxon>
        <taxon>Mycobacterium</taxon>
    </lineage>
</organism>
<evidence type="ECO:0000256" key="2">
    <source>
        <dbReference type="ARBA" id="ARBA00016956"/>
    </source>
</evidence>
<reference evidence="11" key="1">
    <citation type="submission" date="2019-12" db="EMBL/GenBank/DDBJ databases">
        <title>Mycobacterium spongiae sp. nov.</title>
        <authorList>
            <person name="Stinear T."/>
        </authorList>
    </citation>
    <scope>NUCLEOTIDE SEQUENCE</scope>
    <source>
        <strain evidence="11">FSD4b-SM</strain>
    </source>
</reference>
<keyword evidence="12" id="KW-1185">Reference proteome</keyword>
<feature type="domain" description="Translation elongation factor EFTs/EF1B dimerisation" evidence="10">
    <location>
        <begin position="67"/>
        <end position="279"/>
    </location>
</feature>